<dbReference type="AlphaFoldDB" id="A0ABD5W9T8"/>
<dbReference type="EMBL" id="JBHTAH010000004">
    <property type="protein sequence ID" value="MFC7069210.1"/>
    <property type="molecule type" value="Genomic_DNA"/>
</dbReference>
<gene>
    <name evidence="2" type="ORF">ACFQL9_06100</name>
</gene>
<comment type="caution">
    <text evidence="2">The sequence shown here is derived from an EMBL/GenBank/DDBJ whole genome shotgun (WGS) entry which is preliminary data.</text>
</comment>
<accession>A0ABD5W9T8</accession>
<dbReference type="RefSeq" id="WP_284032141.1">
    <property type="nucleotide sequence ID" value="NZ_CP126154.1"/>
</dbReference>
<evidence type="ECO:0000313" key="3">
    <source>
        <dbReference type="Proteomes" id="UP001596461"/>
    </source>
</evidence>
<protein>
    <recommendedName>
        <fullName evidence="1">DUF8075 domain-containing protein</fullName>
    </recommendedName>
</protein>
<dbReference type="InterPro" id="IPR058388">
    <property type="entry name" value="DUF8075"/>
</dbReference>
<proteinExistence type="predicted"/>
<evidence type="ECO:0000259" key="1">
    <source>
        <dbReference type="Pfam" id="PF26276"/>
    </source>
</evidence>
<name>A0ABD5W9T8_9EURY</name>
<organism evidence="2 3">
    <name type="scientific">Halobaculum lipolyticum</name>
    <dbReference type="NCBI Taxonomy" id="3032001"/>
    <lineage>
        <taxon>Archaea</taxon>
        <taxon>Methanobacteriati</taxon>
        <taxon>Methanobacteriota</taxon>
        <taxon>Stenosarchaea group</taxon>
        <taxon>Halobacteria</taxon>
        <taxon>Halobacteriales</taxon>
        <taxon>Haloferacaceae</taxon>
        <taxon>Halobaculum</taxon>
    </lineage>
</organism>
<evidence type="ECO:0000313" key="2">
    <source>
        <dbReference type="EMBL" id="MFC7069210.1"/>
    </source>
</evidence>
<feature type="domain" description="DUF8075" evidence="1">
    <location>
        <begin position="1"/>
        <end position="81"/>
    </location>
</feature>
<keyword evidence="3" id="KW-1185">Reference proteome</keyword>
<dbReference type="GeneID" id="81123970"/>
<reference evidence="2 3" key="1">
    <citation type="journal article" date="2019" name="Int. J. Syst. Evol. Microbiol.">
        <title>The Global Catalogue of Microorganisms (GCM) 10K type strain sequencing project: providing services to taxonomists for standard genome sequencing and annotation.</title>
        <authorList>
            <consortium name="The Broad Institute Genomics Platform"/>
            <consortium name="The Broad Institute Genome Sequencing Center for Infectious Disease"/>
            <person name="Wu L."/>
            <person name="Ma J."/>
        </authorList>
    </citation>
    <scope>NUCLEOTIDE SEQUENCE [LARGE SCALE GENOMIC DNA]</scope>
    <source>
        <strain evidence="2 3">DT31</strain>
    </source>
</reference>
<sequence length="82" mass="8652">MPIIRFEEADTDDLTAVGEGITRPARDAGRLRTGTDVGKYAVDHGDGCGVCGAPIRAGEAFYLDSDAGEVLCATHGRERRGD</sequence>
<dbReference type="Proteomes" id="UP001596461">
    <property type="component" value="Unassembled WGS sequence"/>
</dbReference>
<dbReference type="Pfam" id="PF26276">
    <property type="entry name" value="DUF8075"/>
    <property type="match status" value="1"/>
</dbReference>